<evidence type="ECO:0000256" key="1">
    <source>
        <dbReference type="SAM" id="Phobius"/>
    </source>
</evidence>
<evidence type="ECO:0000313" key="2">
    <source>
        <dbReference type="EMBL" id="RZS81125.1"/>
    </source>
</evidence>
<proteinExistence type="predicted"/>
<protein>
    <submittedName>
        <fullName evidence="2">Uncharacterized protein</fullName>
    </submittedName>
</protein>
<organism evidence="2 3">
    <name type="scientific">Pigmentiphaga kullae</name>
    <dbReference type="NCBI Taxonomy" id="151784"/>
    <lineage>
        <taxon>Bacteria</taxon>
        <taxon>Pseudomonadati</taxon>
        <taxon>Pseudomonadota</taxon>
        <taxon>Betaproteobacteria</taxon>
        <taxon>Burkholderiales</taxon>
        <taxon>Alcaligenaceae</taxon>
        <taxon>Pigmentiphaga</taxon>
    </lineage>
</organism>
<sequence length="74" mass="8388">MHFSFLVAIGWLYVTLLMSLAQPTVLAGIATLLFYGLLPVAILLYIFTAPMRKRLRRAREAARDTPENPDQEKP</sequence>
<keyword evidence="3" id="KW-1185">Reference proteome</keyword>
<keyword evidence="1" id="KW-1133">Transmembrane helix</keyword>
<gene>
    <name evidence="2" type="ORF">EV675_3743</name>
</gene>
<name>A0A4Q7NDS0_9BURK</name>
<dbReference type="AlphaFoldDB" id="A0A4Q7NDS0"/>
<accession>A0A4Q7NDS0</accession>
<reference evidence="2 3" key="1">
    <citation type="submission" date="2019-02" db="EMBL/GenBank/DDBJ databases">
        <title>Genomic Encyclopedia of Type Strains, Phase IV (KMG-IV): sequencing the most valuable type-strain genomes for metagenomic binning, comparative biology and taxonomic classification.</title>
        <authorList>
            <person name="Goeker M."/>
        </authorList>
    </citation>
    <scope>NUCLEOTIDE SEQUENCE [LARGE SCALE GENOMIC DNA]</scope>
    <source>
        <strain evidence="2 3">K24</strain>
    </source>
</reference>
<dbReference type="Proteomes" id="UP000292445">
    <property type="component" value="Unassembled WGS sequence"/>
</dbReference>
<feature type="transmembrane region" description="Helical" evidence="1">
    <location>
        <begin position="31"/>
        <end position="49"/>
    </location>
</feature>
<dbReference type="EMBL" id="SGXC01000002">
    <property type="protein sequence ID" value="RZS81125.1"/>
    <property type="molecule type" value="Genomic_DNA"/>
</dbReference>
<keyword evidence="1" id="KW-0472">Membrane</keyword>
<dbReference type="RefSeq" id="WP_130358701.1">
    <property type="nucleotide sequence ID" value="NZ_SGXC01000002.1"/>
</dbReference>
<comment type="caution">
    <text evidence="2">The sequence shown here is derived from an EMBL/GenBank/DDBJ whole genome shotgun (WGS) entry which is preliminary data.</text>
</comment>
<dbReference type="OrthoDB" id="8565731at2"/>
<evidence type="ECO:0000313" key="3">
    <source>
        <dbReference type="Proteomes" id="UP000292445"/>
    </source>
</evidence>
<keyword evidence="1" id="KW-0812">Transmembrane</keyword>